<comment type="subcellular location">
    <subcellularLocation>
        <location evidence="4">Cytoplasm</location>
    </subcellularLocation>
</comment>
<evidence type="ECO:0000256" key="2">
    <source>
        <dbReference type="ARBA" id="ARBA00038695"/>
    </source>
</evidence>
<dbReference type="Gene3D" id="3.30.160.100">
    <property type="entry name" value="Ribosome hibernation promotion factor-like"/>
    <property type="match status" value="1"/>
</dbReference>
<gene>
    <name evidence="7" type="primary">raiA</name>
    <name evidence="4" type="synonym">hpf</name>
    <name evidence="7" type="ORF">QBE54_08925</name>
</gene>
<dbReference type="EMBL" id="CP121689">
    <property type="protein sequence ID" value="WZL75700.1"/>
    <property type="molecule type" value="Genomic_DNA"/>
</dbReference>
<dbReference type="InterPro" id="IPR003489">
    <property type="entry name" value="RHF/RaiA"/>
</dbReference>
<dbReference type="HAMAP" id="MF_00839">
    <property type="entry name" value="HPF"/>
    <property type="match status" value="1"/>
</dbReference>
<evidence type="ECO:0000256" key="1">
    <source>
        <dbReference type="ARBA" id="ARBA00022845"/>
    </source>
</evidence>
<dbReference type="CDD" id="cd00552">
    <property type="entry name" value="RaiA"/>
    <property type="match status" value="1"/>
</dbReference>
<evidence type="ECO:0000259" key="6">
    <source>
        <dbReference type="Pfam" id="PF16321"/>
    </source>
</evidence>
<reference evidence="7 8" key="1">
    <citation type="submission" date="2023-03" db="EMBL/GenBank/DDBJ databases">
        <title>Novel Species.</title>
        <authorList>
            <person name="Ma S."/>
        </authorList>
    </citation>
    <scope>NUCLEOTIDE SEQUENCE [LARGE SCALE GENOMIC DNA]</scope>
    <source>
        <strain evidence="7 8">B11</strain>
    </source>
</reference>
<keyword evidence="8" id="KW-1185">Reference proteome</keyword>
<comment type="similarity">
    <text evidence="4">Belongs to the HPF/YfiA ribosome-associated protein family. Long HPF subfamily.</text>
</comment>
<organism evidence="7 8">
    <name type="scientific">Thermatribacter velox</name>
    <dbReference type="NCBI Taxonomy" id="3039681"/>
    <lineage>
        <taxon>Bacteria</taxon>
        <taxon>Pseudomonadati</taxon>
        <taxon>Atribacterota</taxon>
        <taxon>Atribacteria</taxon>
        <taxon>Atribacterales</taxon>
        <taxon>Thermatribacteraceae</taxon>
        <taxon>Thermatribacter</taxon>
    </lineage>
</organism>
<comment type="subunit">
    <text evidence="2">Associates exclusively with 100S ribosomes, which are dimers of 70S ribosomes.</text>
</comment>
<dbReference type="NCBIfam" id="TIGR00741">
    <property type="entry name" value="yfiA"/>
    <property type="match status" value="1"/>
</dbReference>
<dbReference type="Pfam" id="PF16321">
    <property type="entry name" value="Ribosom_S30AE_C"/>
    <property type="match status" value="1"/>
</dbReference>
<comment type="subunit">
    <text evidence="4">Interacts with 100S ribosomes.</text>
</comment>
<dbReference type="InterPro" id="IPR034694">
    <property type="entry name" value="HPF_long/plastid"/>
</dbReference>
<accession>A0ABZ2YDD1</accession>
<dbReference type="PANTHER" id="PTHR33231:SF1">
    <property type="entry name" value="30S RIBOSOMAL PROTEIN"/>
    <property type="match status" value="1"/>
</dbReference>
<protein>
    <recommendedName>
        <fullName evidence="3 4">Ribosome hibernation promoting factor</fullName>
        <shortName evidence="4">HPF</shortName>
    </recommendedName>
</protein>
<evidence type="ECO:0000313" key="7">
    <source>
        <dbReference type="EMBL" id="WZL75700.1"/>
    </source>
</evidence>
<evidence type="ECO:0000256" key="3">
    <source>
        <dbReference type="ARBA" id="ARBA00041148"/>
    </source>
</evidence>
<keyword evidence="5" id="KW-0175">Coiled coil</keyword>
<dbReference type="SUPFAM" id="SSF69754">
    <property type="entry name" value="Ribosome binding protein Y (YfiA homologue)"/>
    <property type="match status" value="1"/>
</dbReference>
<dbReference type="Proteomes" id="UP001461341">
    <property type="component" value="Chromosome"/>
</dbReference>
<dbReference type="Gene3D" id="3.30.505.50">
    <property type="entry name" value="Sigma 54 modulation/S30EA ribosomal protein, C-terminal domain"/>
    <property type="match status" value="1"/>
</dbReference>
<dbReference type="InterPro" id="IPR038416">
    <property type="entry name" value="Ribosom_S30AE_C_sf"/>
</dbReference>
<sequence>MEVVVRGKNLEVTDLVRDYVTRKLAKLERFFHNILDTVVHFYLERGLVKVEVTMSASGIVIRGESNGPDWRTAFDAVIDKLERQIKRHKEKLQKKGALRKEEVENVETGEFVLAEPGKETSEPGPGEIVKTKEFVLRPMSLEDAILQMEFLGHNFFVFKDLDEQRVKVVYKRKDGNYGLIDLVY</sequence>
<keyword evidence="4" id="KW-0963">Cytoplasm</keyword>
<dbReference type="InterPro" id="IPR050574">
    <property type="entry name" value="HPF/YfiA_ribosome-assoc"/>
</dbReference>
<feature type="coiled-coil region" evidence="5">
    <location>
        <begin position="71"/>
        <end position="98"/>
    </location>
</feature>
<keyword evidence="1 4" id="KW-0810">Translation regulation</keyword>
<name>A0ABZ2YDD1_9BACT</name>
<dbReference type="PANTHER" id="PTHR33231">
    <property type="entry name" value="30S RIBOSOMAL PROTEIN"/>
    <property type="match status" value="1"/>
</dbReference>
<dbReference type="RefSeq" id="WP_369017850.1">
    <property type="nucleotide sequence ID" value="NZ_CP121689.1"/>
</dbReference>
<evidence type="ECO:0000313" key="8">
    <source>
        <dbReference type="Proteomes" id="UP001461341"/>
    </source>
</evidence>
<dbReference type="InterPro" id="IPR036567">
    <property type="entry name" value="RHF-like"/>
</dbReference>
<dbReference type="Pfam" id="PF02482">
    <property type="entry name" value="Ribosomal_S30AE"/>
    <property type="match status" value="1"/>
</dbReference>
<dbReference type="InterPro" id="IPR032528">
    <property type="entry name" value="Ribosom_S30AE_C"/>
</dbReference>
<comment type="function">
    <text evidence="4">Required for dimerization of active 70S ribosomes into 100S ribosomes in stationary phase; 100S ribosomes are translationally inactive and sometimes present during exponential growth.</text>
</comment>
<evidence type="ECO:0000256" key="4">
    <source>
        <dbReference type="HAMAP-Rule" id="MF_00839"/>
    </source>
</evidence>
<feature type="domain" description="Sigma 54 modulation/S30EA ribosomal protein C-terminal" evidence="6">
    <location>
        <begin position="126"/>
        <end position="179"/>
    </location>
</feature>
<proteinExistence type="inferred from homology"/>
<evidence type="ECO:0000256" key="5">
    <source>
        <dbReference type="SAM" id="Coils"/>
    </source>
</evidence>